<dbReference type="OrthoDB" id="5472311at2"/>
<dbReference type="KEGG" id="hhg:XM38_014360"/>
<name>A0A1Z3HK85_9CYAN</name>
<evidence type="ECO:0008006" key="3">
    <source>
        <dbReference type="Google" id="ProtNLM"/>
    </source>
</evidence>
<dbReference type="RefSeq" id="WP_137455037.1">
    <property type="nucleotide sequence ID" value="NZ_CP021983.2"/>
</dbReference>
<sequence length="366" mass="42935">MTFPPIYFYVPETSLIENLPEKVNLFWPWLNGKIKNASAGTGAYTWTLQTYLNLNKIGFPCKLASTLPEVGVLISHRSLLPSNLKPGKQLLLICLQGDKIRHPFAQIHVVQNPRQTTHRHPFLSCWRDYFIPFWTQSGLVPRNPARGDLFQNIAFFGRDRTNLAPELRQHQWLQKVNELGLNFKIVNQPELWCNYSMIDAVLAVRNFRRRTLYPWKPASKLYNAWLAGVPAILGPESAYRAERKSELDYLEVTSIDETIGAITRLRDDLELRQRMIENANFRAQGIKHEKITQHWCEFLSKVVPAAYQEWHGFSRIEQLRLLSISRMAFEYYKINRSLALSKLRINRVFEKKFFYGEDIYIHNEYF</sequence>
<proteinExistence type="predicted"/>
<gene>
    <name evidence="1" type="ORF">XM38_014360</name>
</gene>
<organism evidence="1 2">
    <name type="scientific">Halomicronema hongdechloris C2206</name>
    <dbReference type="NCBI Taxonomy" id="1641165"/>
    <lineage>
        <taxon>Bacteria</taxon>
        <taxon>Bacillati</taxon>
        <taxon>Cyanobacteriota</taxon>
        <taxon>Cyanophyceae</taxon>
        <taxon>Nodosilineales</taxon>
        <taxon>Nodosilineaceae</taxon>
        <taxon>Halomicronema</taxon>
    </lineage>
</organism>
<evidence type="ECO:0000313" key="2">
    <source>
        <dbReference type="Proteomes" id="UP000191901"/>
    </source>
</evidence>
<reference evidence="1 2" key="1">
    <citation type="journal article" date="2016" name="Biochim. Biophys. Acta">
        <title>Characterization of red-shifted phycobilisomes isolated from the chlorophyll f-containing cyanobacterium Halomicronema hongdechloris.</title>
        <authorList>
            <person name="Li Y."/>
            <person name="Lin Y."/>
            <person name="Garvey C.J."/>
            <person name="Birch D."/>
            <person name="Corkery R.W."/>
            <person name="Loughlin P.C."/>
            <person name="Scheer H."/>
            <person name="Willows R.D."/>
            <person name="Chen M."/>
        </authorList>
    </citation>
    <scope>NUCLEOTIDE SEQUENCE [LARGE SCALE GENOMIC DNA]</scope>
    <source>
        <strain evidence="1 2">C2206</strain>
    </source>
</reference>
<dbReference type="AlphaFoldDB" id="A0A1Z3HK85"/>
<protein>
    <recommendedName>
        <fullName evidence="3">Glycosyltransferase family 1 protein</fullName>
    </recommendedName>
</protein>
<dbReference type="Proteomes" id="UP000191901">
    <property type="component" value="Chromosome"/>
</dbReference>
<accession>A0A1Z3HK85</accession>
<keyword evidence="2" id="KW-1185">Reference proteome</keyword>
<dbReference type="EMBL" id="CP021983">
    <property type="protein sequence ID" value="ASC70497.1"/>
    <property type="molecule type" value="Genomic_DNA"/>
</dbReference>
<evidence type="ECO:0000313" key="1">
    <source>
        <dbReference type="EMBL" id="ASC70497.1"/>
    </source>
</evidence>